<dbReference type="PROSITE" id="PS50815">
    <property type="entry name" value="HORMA"/>
    <property type="match status" value="1"/>
</dbReference>
<evidence type="ECO:0000313" key="8">
    <source>
        <dbReference type="Proteomes" id="UP000887578"/>
    </source>
</evidence>
<evidence type="ECO:0000256" key="1">
    <source>
        <dbReference type="ARBA" id="ARBA00004123"/>
    </source>
</evidence>
<keyword evidence="8" id="KW-1185">Reference proteome</keyword>
<dbReference type="SUPFAM" id="SSF56019">
    <property type="entry name" value="The spindle assembly checkpoint protein mad2"/>
    <property type="match status" value="1"/>
</dbReference>
<keyword evidence="6" id="KW-0131">Cell cycle</keyword>
<dbReference type="GO" id="GO:0007094">
    <property type="term" value="P:mitotic spindle assembly checkpoint signaling"/>
    <property type="evidence" value="ECO:0007669"/>
    <property type="project" value="TreeGrafter"/>
</dbReference>
<reference evidence="9" key="1">
    <citation type="submission" date="2022-11" db="UniProtKB">
        <authorList>
            <consortium name="WormBaseParasite"/>
        </authorList>
    </citation>
    <scope>IDENTIFICATION</scope>
</reference>
<name>A0A914QI76_9BILA</name>
<dbReference type="WBParaSite" id="PDA_v2.g27011.t1">
    <property type="protein sequence ID" value="PDA_v2.g27011.t1"/>
    <property type="gene ID" value="PDA_v2.g27011"/>
</dbReference>
<dbReference type="PANTHER" id="PTHR11842">
    <property type="entry name" value="MITOTIC SPINDLE ASSEMBLY CHECKPOINT PROTEIN MAD2"/>
    <property type="match status" value="1"/>
</dbReference>
<dbReference type="InterPro" id="IPR036570">
    <property type="entry name" value="HORMA_dom_sf"/>
</dbReference>
<comment type="similarity">
    <text evidence="2">Belongs to the MAD2 family.</text>
</comment>
<protein>
    <submittedName>
        <fullName evidence="9">HORMA domain-containing protein</fullName>
    </submittedName>
</protein>
<evidence type="ECO:0000259" key="7">
    <source>
        <dbReference type="PROSITE" id="PS50815"/>
    </source>
</evidence>
<evidence type="ECO:0000256" key="3">
    <source>
        <dbReference type="ARBA" id="ARBA00022618"/>
    </source>
</evidence>
<dbReference type="GO" id="GO:0051301">
    <property type="term" value="P:cell division"/>
    <property type="evidence" value="ECO:0007669"/>
    <property type="project" value="UniProtKB-KW"/>
</dbReference>
<dbReference type="Proteomes" id="UP000887578">
    <property type="component" value="Unplaced"/>
</dbReference>
<feature type="domain" description="HORMA" evidence="7">
    <location>
        <begin position="17"/>
        <end position="200"/>
    </location>
</feature>
<evidence type="ECO:0000256" key="2">
    <source>
        <dbReference type="ARBA" id="ARBA00010348"/>
    </source>
</evidence>
<evidence type="ECO:0000256" key="5">
    <source>
        <dbReference type="ARBA" id="ARBA00023242"/>
    </source>
</evidence>
<organism evidence="8 9">
    <name type="scientific">Panagrolaimus davidi</name>
    <dbReference type="NCBI Taxonomy" id="227884"/>
    <lineage>
        <taxon>Eukaryota</taxon>
        <taxon>Metazoa</taxon>
        <taxon>Ecdysozoa</taxon>
        <taxon>Nematoda</taxon>
        <taxon>Chromadorea</taxon>
        <taxon>Rhabditida</taxon>
        <taxon>Tylenchina</taxon>
        <taxon>Panagrolaimomorpha</taxon>
        <taxon>Panagrolaimoidea</taxon>
        <taxon>Panagrolaimidae</taxon>
        <taxon>Panagrolaimus</taxon>
    </lineage>
</organism>
<dbReference type="GO" id="GO:0005737">
    <property type="term" value="C:cytoplasm"/>
    <property type="evidence" value="ECO:0007669"/>
    <property type="project" value="TreeGrafter"/>
</dbReference>
<dbReference type="InterPro" id="IPR045091">
    <property type="entry name" value="Mad2-like"/>
</dbReference>
<keyword evidence="3" id="KW-0132">Cell division</keyword>
<dbReference type="GO" id="GO:0005654">
    <property type="term" value="C:nucleoplasm"/>
    <property type="evidence" value="ECO:0007669"/>
    <property type="project" value="TreeGrafter"/>
</dbReference>
<comment type="subcellular location">
    <subcellularLocation>
        <location evidence="1">Nucleus</location>
    </subcellularLocation>
</comment>
<evidence type="ECO:0000313" key="9">
    <source>
        <dbReference type="WBParaSite" id="PDA_v2.g27011.t1"/>
    </source>
</evidence>
<keyword evidence="4" id="KW-0498">Mitosis</keyword>
<dbReference type="InterPro" id="IPR003511">
    <property type="entry name" value="HORMA_dom"/>
</dbReference>
<accession>A0A914QI76</accession>
<keyword evidence="5" id="KW-0539">Nucleus</keyword>
<proteinExistence type="inferred from homology"/>
<dbReference type="AlphaFoldDB" id="A0A914QI76"/>
<dbReference type="Gene3D" id="3.30.900.10">
    <property type="entry name" value="HORMA domain"/>
    <property type="match status" value="1"/>
</dbReference>
<dbReference type="Pfam" id="PF02301">
    <property type="entry name" value="HORMA"/>
    <property type="match status" value="1"/>
</dbReference>
<evidence type="ECO:0000256" key="6">
    <source>
        <dbReference type="ARBA" id="ARBA00023306"/>
    </source>
</evidence>
<sequence length="206" mass="23346">MGTTAMDTKTKGSITLQGSAAMIREFFHYGIHNILFQRGIYSPDSFVKEKRFGMTLLISSDLRVQKFLEPFLGALEKHLSEKNLRKMVVALYDVKTKEVLERWVFDIQEDKVNDENGNSLMDEKRVRGGMADVLRQITASVAFLPQMEAECSFDVLIGLKRGAGKDDTDFETIKDHKIANAECVQLRSFATGHHDVKASVEYKSEF</sequence>
<evidence type="ECO:0000256" key="4">
    <source>
        <dbReference type="ARBA" id="ARBA00022776"/>
    </source>
</evidence>
<dbReference type="GO" id="GO:0000776">
    <property type="term" value="C:kinetochore"/>
    <property type="evidence" value="ECO:0007669"/>
    <property type="project" value="TreeGrafter"/>
</dbReference>
<dbReference type="PANTHER" id="PTHR11842:SF11">
    <property type="entry name" value="MITOTIC SPINDLE ASSEMBLY CHECKPOINT PROTEIN MAD2A"/>
    <property type="match status" value="1"/>
</dbReference>